<dbReference type="EMBL" id="JAUSVY010000008">
    <property type="protein sequence ID" value="MDQ0506503.1"/>
    <property type="molecule type" value="Genomic_DNA"/>
</dbReference>
<proteinExistence type="predicted"/>
<protein>
    <submittedName>
        <fullName evidence="1">Uncharacterized protein</fullName>
    </submittedName>
</protein>
<reference evidence="1 2" key="1">
    <citation type="submission" date="2023-07" db="EMBL/GenBank/DDBJ databases">
        <title>Genomic Encyclopedia of Type Strains, Phase IV (KMG-IV): sequencing the most valuable type-strain genomes for metagenomic binning, comparative biology and taxonomic classification.</title>
        <authorList>
            <person name="Goeker M."/>
        </authorList>
    </citation>
    <scope>NUCLEOTIDE SEQUENCE [LARGE SCALE GENOMIC DNA]</scope>
    <source>
        <strain evidence="1 2">DSM 3770</strain>
    </source>
</reference>
<dbReference type="Pfam" id="PF05045">
    <property type="entry name" value="RgpF"/>
    <property type="match status" value="1"/>
</dbReference>
<organism evidence="1 2">
    <name type="scientific">Xanthobacter agilis</name>
    <dbReference type="NCBI Taxonomy" id="47492"/>
    <lineage>
        <taxon>Bacteria</taxon>
        <taxon>Pseudomonadati</taxon>
        <taxon>Pseudomonadota</taxon>
        <taxon>Alphaproteobacteria</taxon>
        <taxon>Hyphomicrobiales</taxon>
        <taxon>Xanthobacteraceae</taxon>
        <taxon>Xanthobacter</taxon>
    </lineage>
</organism>
<comment type="caution">
    <text evidence="1">The sequence shown here is derived from an EMBL/GenBank/DDBJ whole genome shotgun (WGS) entry which is preliminary data.</text>
</comment>
<evidence type="ECO:0000313" key="2">
    <source>
        <dbReference type="Proteomes" id="UP001241747"/>
    </source>
</evidence>
<dbReference type="Proteomes" id="UP001241747">
    <property type="component" value="Unassembled WGS sequence"/>
</dbReference>
<sequence>MTANPSDPPAAPAQEGIDRPRVARHLVTAAAKLLARRDPAHNLRKALSLLHAGGASAVVGGVEDTDVEAQRLAVLRSLPDGGGPVCLLVSFSPDGRFWPHLLSYGRSLRASGCRVVLIATTDRADLRCLDPGPEVADAVVVRENHGYDFAAWASVLRLWPRLWDCEALWFANDSVYHAPGLFPAFAARIAASRAEVVAATASALFAPHVQSYFFVLKQAALARPATRAFFAGVRALADKNAVIRAYEVPLEAALEAGGATVEVLALQDGAGNASLTHWRALVEAGLPFVKVQLLRENPYKIDLSGWRGALGGFGFDIAEVELHLGSYGQPAAALLVD</sequence>
<dbReference type="InterPro" id="IPR007739">
    <property type="entry name" value="RgpF"/>
</dbReference>
<accession>A0ABU0LHC9</accession>
<gene>
    <name evidence="1" type="ORF">QOZ94_003314</name>
</gene>
<evidence type="ECO:0000313" key="1">
    <source>
        <dbReference type="EMBL" id="MDQ0506503.1"/>
    </source>
</evidence>
<name>A0ABU0LHC9_XANAG</name>
<keyword evidence="2" id="KW-1185">Reference proteome</keyword>
<dbReference type="RefSeq" id="WP_237346244.1">
    <property type="nucleotide sequence ID" value="NZ_JABWGX010000017.1"/>
</dbReference>